<accession>A0AAW5EZW9</accession>
<organism evidence="2 3">
    <name type="scientific">Clostridium symbiosum</name>
    <name type="common">Bacteroides symbiosus</name>
    <dbReference type="NCBI Taxonomy" id="1512"/>
    <lineage>
        <taxon>Bacteria</taxon>
        <taxon>Bacillati</taxon>
        <taxon>Bacillota</taxon>
        <taxon>Clostridia</taxon>
        <taxon>Lachnospirales</taxon>
        <taxon>Lachnospiraceae</taxon>
        <taxon>Otoolea</taxon>
    </lineage>
</organism>
<gene>
    <name evidence="2" type="ORF">K5I21_05480</name>
</gene>
<sequence length="117" mass="13627">MNIQDFEVEELPPENEKDTSKSFTLDVQDNGGTLFIDELNARLPPLLVLRMKMAIKCAGRDRVKDFDNLSLPPPLDSRKDRAMTPDCMIKTDWTKFRCSSYNEARYWFVFRRSTLCA</sequence>
<dbReference type="EMBL" id="JAINVB010000001">
    <property type="protein sequence ID" value="MCK0085327.1"/>
    <property type="molecule type" value="Genomic_DNA"/>
</dbReference>
<dbReference type="AlphaFoldDB" id="A0AAW5EZW9"/>
<feature type="compositionally biased region" description="Acidic residues" evidence="1">
    <location>
        <begin position="1"/>
        <end position="13"/>
    </location>
</feature>
<reference evidence="2" key="1">
    <citation type="journal article" date="2022" name="Cell Host Microbe">
        <title>Colonization of the live biotherapeutic product VE303 and modulation of the microbiota and metabolites in healthy volunteers.</title>
        <authorList>
            <person name="Dsouza M."/>
            <person name="Menon R."/>
            <person name="Crossette E."/>
            <person name="Bhattarai S.K."/>
            <person name="Schneider J."/>
            <person name="Kim Y.G."/>
            <person name="Reddy S."/>
            <person name="Caballero S."/>
            <person name="Felix C."/>
            <person name="Cornacchione L."/>
            <person name="Hendrickson J."/>
            <person name="Watson A.R."/>
            <person name="Minot S.S."/>
            <person name="Greenfield N."/>
            <person name="Schopf L."/>
            <person name="Szabady R."/>
            <person name="Patarroyo J."/>
            <person name="Smith W."/>
            <person name="Harrison P."/>
            <person name="Kuijper E.J."/>
            <person name="Kelly C.P."/>
            <person name="Olle B."/>
            <person name="Bobilev D."/>
            <person name="Silber J.L."/>
            <person name="Bucci V."/>
            <person name="Roberts B."/>
            <person name="Faith J."/>
            <person name="Norman J.M."/>
        </authorList>
    </citation>
    <scope>NUCLEOTIDE SEQUENCE</scope>
    <source>
        <strain evidence="2">VE303-04</strain>
    </source>
</reference>
<dbReference type="RefSeq" id="WP_024739291.1">
    <property type="nucleotide sequence ID" value="NZ_JAINVB010000001.1"/>
</dbReference>
<evidence type="ECO:0008006" key="4">
    <source>
        <dbReference type="Google" id="ProtNLM"/>
    </source>
</evidence>
<feature type="region of interest" description="Disordered" evidence="1">
    <location>
        <begin position="1"/>
        <end position="24"/>
    </location>
</feature>
<evidence type="ECO:0000313" key="3">
    <source>
        <dbReference type="Proteomes" id="UP001203136"/>
    </source>
</evidence>
<evidence type="ECO:0000256" key="1">
    <source>
        <dbReference type="SAM" id="MobiDB-lite"/>
    </source>
</evidence>
<evidence type="ECO:0000313" key="2">
    <source>
        <dbReference type="EMBL" id="MCK0085327.1"/>
    </source>
</evidence>
<comment type="caution">
    <text evidence="2">The sequence shown here is derived from an EMBL/GenBank/DDBJ whole genome shotgun (WGS) entry which is preliminary data.</text>
</comment>
<proteinExistence type="predicted"/>
<dbReference type="Proteomes" id="UP001203136">
    <property type="component" value="Unassembled WGS sequence"/>
</dbReference>
<protein>
    <recommendedName>
        <fullName evidence="4">Sigma-54 factor interaction domain-containing protein</fullName>
    </recommendedName>
</protein>
<name>A0AAW5EZW9_CLOSY</name>